<feature type="compositionally biased region" description="Basic and acidic residues" evidence="1">
    <location>
        <begin position="488"/>
        <end position="503"/>
    </location>
</feature>
<evidence type="ECO:0000256" key="1">
    <source>
        <dbReference type="SAM" id="MobiDB-lite"/>
    </source>
</evidence>
<feature type="region of interest" description="Disordered" evidence="1">
    <location>
        <begin position="62"/>
        <end position="94"/>
    </location>
</feature>
<dbReference type="Proteomes" id="UP000184330">
    <property type="component" value="Unassembled WGS sequence"/>
</dbReference>
<feature type="region of interest" description="Disordered" evidence="1">
    <location>
        <begin position="480"/>
        <end position="503"/>
    </location>
</feature>
<gene>
    <name evidence="2" type="ORF">PAC_00054</name>
</gene>
<accession>A0A1L7WBM5</accession>
<reference evidence="2 3" key="1">
    <citation type="submission" date="2016-03" db="EMBL/GenBank/DDBJ databases">
        <authorList>
            <person name="Ploux O."/>
        </authorList>
    </citation>
    <scope>NUCLEOTIDE SEQUENCE [LARGE SCALE GENOMIC DNA]</scope>
    <source>
        <strain evidence="2 3">UAMH 11012</strain>
    </source>
</reference>
<organism evidence="2 3">
    <name type="scientific">Phialocephala subalpina</name>
    <dbReference type="NCBI Taxonomy" id="576137"/>
    <lineage>
        <taxon>Eukaryota</taxon>
        <taxon>Fungi</taxon>
        <taxon>Dikarya</taxon>
        <taxon>Ascomycota</taxon>
        <taxon>Pezizomycotina</taxon>
        <taxon>Leotiomycetes</taxon>
        <taxon>Helotiales</taxon>
        <taxon>Mollisiaceae</taxon>
        <taxon>Phialocephala</taxon>
        <taxon>Phialocephala fortinii species complex</taxon>
    </lineage>
</organism>
<proteinExistence type="predicted"/>
<sequence length="522" mass="59999">MEPEHTYTPSLIPSTTMEEQVRTYQMSVDIPHQTPDQSENMEHITERLGRLNSGFITVTVSDMTPENEQQAGRVTPPRRQSSTEAEPKDKDLSQEVQEGITALESTLSYNTGHGDFCFGRLLDRHRMFEAGVRAFTYNMHVENYPSITSGMTVAGLDDFHMQASNHGKRLNADCYLSSRKGPFPFFKLPKEIRDKIYELINDAILDTSTPAGYSVSVRLMDERAEHYPIKDYAGTWEEQTGRQEVLWESHSLVQRAILSRTRDLGSTRVGEFRYYKAKRALGKLQVPHPERSGGYIVYFKEMKPSTQADKKDWAHLEWFRQVSHVSRLFRKELADSLWQRSIIRCSEPQDWKQLVSFLNDRPAIHSGIKFLSVRVDVERLDTARFGTLCDYLSEHLQLELLEIKLGLKEKTAKKLLSGEENTHVLMKIKSIQVSKGFYVALLIVPARKRIDGASSPEVKRVFDELVEEYTPRLHEALLPNTLESKPPSNEKEEYLNSRRDSAHVPQEDLFKDLKDNSVCVLM</sequence>
<dbReference type="AlphaFoldDB" id="A0A1L7WBM5"/>
<evidence type="ECO:0000313" key="2">
    <source>
        <dbReference type="EMBL" id="CZR50182.1"/>
    </source>
</evidence>
<feature type="compositionally biased region" description="Polar residues" evidence="1">
    <location>
        <begin position="62"/>
        <end position="84"/>
    </location>
</feature>
<evidence type="ECO:0000313" key="3">
    <source>
        <dbReference type="Proteomes" id="UP000184330"/>
    </source>
</evidence>
<protein>
    <submittedName>
        <fullName evidence="2">Uncharacterized protein</fullName>
    </submittedName>
</protein>
<keyword evidence="3" id="KW-1185">Reference proteome</keyword>
<dbReference type="EMBL" id="FJOG01000001">
    <property type="protein sequence ID" value="CZR50182.1"/>
    <property type="molecule type" value="Genomic_DNA"/>
</dbReference>
<dbReference type="OrthoDB" id="3564036at2759"/>
<name>A0A1L7WBM5_9HELO</name>